<dbReference type="PRINTS" id="PR01043">
    <property type="entry name" value="TRNASYNTHGLY"/>
</dbReference>
<evidence type="ECO:0000256" key="3">
    <source>
        <dbReference type="ARBA" id="ARBA00022598"/>
    </source>
</evidence>
<dbReference type="InterPro" id="IPR027031">
    <property type="entry name" value="Gly-tRNA_synthase/POLG2"/>
</dbReference>
<dbReference type="PANTHER" id="PTHR10745">
    <property type="entry name" value="GLYCYL-TRNA SYNTHETASE/DNA POLYMERASE SUBUNIT GAMMA-2"/>
    <property type="match status" value="1"/>
</dbReference>
<dbReference type="InterPro" id="IPR002315">
    <property type="entry name" value="tRNA-synt_gly"/>
</dbReference>
<dbReference type="GO" id="GO:0005737">
    <property type="term" value="C:cytoplasm"/>
    <property type="evidence" value="ECO:0007669"/>
    <property type="project" value="UniProtKB-SubCell"/>
</dbReference>
<feature type="binding site" evidence="8">
    <location>
        <position position="146"/>
    </location>
    <ligand>
        <name>substrate</name>
    </ligand>
</feature>
<dbReference type="Gene3D" id="3.40.50.800">
    <property type="entry name" value="Anticodon-binding domain"/>
    <property type="match status" value="1"/>
</dbReference>
<dbReference type="InterPro" id="IPR036621">
    <property type="entry name" value="Anticodon-bd_dom_sf"/>
</dbReference>
<evidence type="ECO:0000256" key="5">
    <source>
        <dbReference type="ARBA" id="ARBA00022840"/>
    </source>
</evidence>
<dbReference type="CDD" id="cd00774">
    <property type="entry name" value="GlyRS-like_core"/>
    <property type="match status" value="1"/>
</dbReference>
<dbReference type="InterPro" id="IPR045864">
    <property type="entry name" value="aa-tRNA-synth_II/BPL/LPL"/>
</dbReference>
<dbReference type="SUPFAM" id="SSF52954">
    <property type="entry name" value="Class II aaRS ABD-related"/>
    <property type="match status" value="1"/>
</dbReference>
<comment type="subcellular location">
    <subcellularLocation>
        <location evidence="8">Cytoplasm</location>
    </subcellularLocation>
</comment>
<dbReference type="GO" id="GO:0005524">
    <property type="term" value="F:ATP binding"/>
    <property type="evidence" value="ECO:0007669"/>
    <property type="project" value="UniProtKB-UniRule"/>
</dbReference>
<evidence type="ECO:0000313" key="11">
    <source>
        <dbReference type="Proteomes" id="UP000184517"/>
    </source>
</evidence>
<keyword evidence="2 8" id="KW-0963">Cytoplasm</keyword>
<feature type="binding site" evidence="8">
    <location>
        <position position="99"/>
    </location>
    <ligand>
        <name>substrate</name>
    </ligand>
</feature>
<dbReference type="AlphaFoldDB" id="A0A1M5FH65"/>
<dbReference type="EC" id="6.1.1.14" evidence="8"/>
<dbReference type="GO" id="GO:0006426">
    <property type="term" value="P:glycyl-tRNA aminoacylation"/>
    <property type="evidence" value="ECO:0007669"/>
    <property type="project" value="UniProtKB-UniRule"/>
</dbReference>
<sequence length="458" mass="52419">MPAKTMDELVSLCKRRGFIFQGSEIYGGMQGAYDYGPLGIELKNNLKAAWWRSMVYERDDVEGLDAAIIQNKYVYKYSGHEDTFTDPMVDCHECKSRMRADHMKDIKVCDNCGSTNVTPPRDFNLMFKTNVGPMVNEESYTYLRPETAQGIFTNFKNVVDSTSRTLPFGIAQIGKSFRNEITPRNFIFRVREFEQMELEFFCKPGEDEKWHEFWVNARKQWWLDQGLAEENIQFEYVTGDDLAHYSKSTVDILYKFPHGFEELEGVANRTDYDLGSHTKAQEEFGLSAKVKKNEHSTAKLAIRDLEENKWEVPFCIEPSAGLDRGLLAVMTEAYTEEELPNGTSRTVLKFKPHLAPIKVAIMPLKKNKPEIVALAKELKNKLQKLGLGRILYENTGNVGKGYRRHDEVGTPICVTVDFDSIEQEGAPVTVRDRDTMEQIVVNAADLPAYVINYFINQN</sequence>
<accession>A0A1M5FH65</accession>
<comment type="similarity">
    <text evidence="1 8">Belongs to the class-II aminoacyl-tRNA synthetase family.</text>
</comment>
<evidence type="ECO:0000256" key="8">
    <source>
        <dbReference type="HAMAP-Rule" id="MF_00253"/>
    </source>
</evidence>
<comment type="subunit">
    <text evidence="8">Homodimer.</text>
</comment>
<comment type="function">
    <text evidence="8">Catalyzes the attachment of glycine to tRNA(Gly).</text>
</comment>
<feature type="binding site" evidence="8">
    <location>
        <begin position="262"/>
        <end position="263"/>
    </location>
    <ligand>
        <name>ATP</name>
        <dbReference type="ChEBI" id="CHEBI:30616"/>
    </ligand>
</feature>
<evidence type="ECO:0000256" key="4">
    <source>
        <dbReference type="ARBA" id="ARBA00022741"/>
    </source>
</evidence>
<dbReference type="HAMAP" id="MF_00253_B">
    <property type="entry name" value="Gly_tRNA_synth_B"/>
    <property type="match status" value="1"/>
</dbReference>
<gene>
    <name evidence="8" type="primary">glyQS</name>
    <name evidence="10" type="ORF">SAMN02745753_02854</name>
</gene>
<organism evidence="10 11">
    <name type="scientific">Marinomonas polaris DSM 16579</name>
    <dbReference type="NCBI Taxonomy" id="1122206"/>
    <lineage>
        <taxon>Bacteria</taxon>
        <taxon>Pseudomonadati</taxon>
        <taxon>Pseudomonadota</taxon>
        <taxon>Gammaproteobacteria</taxon>
        <taxon>Oceanospirillales</taxon>
        <taxon>Oceanospirillaceae</taxon>
        <taxon>Marinomonas</taxon>
    </lineage>
</organism>
<dbReference type="PROSITE" id="PS50862">
    <property type="entry name" value="AA_TRNA_LIGASE_II"/>
    <property type="match status" value="1"/>
</dbReference>
<dbReference type="NCBIfam" id="TIGR00389">
    <property type="entry name" value="glyS_dimeric"/>
    <property type="match status" value="1"/>
</dbReference>
<dbReference type="PANTHER" id="PTHR10745:SF8">
    <property type="entry name" value="DNA POLYMERASE SUBUNIT GAMMA-2, MITOCHONDRIAL"/>
    <property type="match status" value="1"/>
</dbReference>
<dbReference type="RefSeq" id="WP_072840356.1">
    <property type="nucleotide sequence ID" value="NZ_FQVF01000013.1"/>
</dbReference>
<dbReference type="Proteomes" id="UP000184517">
    <property type="component" value="Unassembled WGS sequence"/>
</dbReference>
<dbReference type="InterPro" id="IPR002314">
    <property type="entry name" value="aa-tRNA-synt_IIb"/>
</dbReference>
<reference evidence="11" key="1">
    <citation type="submission" date="2016-11" db="EMBL/GenBank/DDBJ databases">
        <authorList>
            <person name="Varghese N."/>
            <person name="Submissions S."/>
        </authorList>
    </citation>
    <scope>NUCLEOTIDE SEQUENCE [LARGE SCALE GENOMIC DNA]</scope>
    <source>
        <strain evidence="11">DSM 16579</strain>
    </source>
</reference>
<dbReference type="NCBIfam" id="NF003211">
    <property type="entry name" value="PRK04173.1"/>
    <property type="match status" value="1"/>
</dbReference>
<dbReference type="InterPro" id="IPR004154">
    <property type="entry name" value="Anticodon-bd"/>
</dbReference>
<keyword evidence="6 8" id="KW-0648">Protein biosynthesis</keyword>
<dbReference type="STRING" id="1122206.SAMN02745753_02854"/>
<evidence type="ECO:0000259" key="9">
    <source>
        <dbReference type="PROSITE" id="PS50862"/>
    </source>
</evidence>
<comment type="catalytic activity">
    <reaction evidence="8">
        <text>tRNA(Gly) + glycine + ATP = glycyl-tRNA(Gly) + AMP + diphosphate</text>
        <dbReference type="Rhea" id="RHEA:16013"/>
        <dbReference type="Rhea" id="RHEA-COMP:9664"/>
        <dbReference type="Rhea" id="RHEA-COMP:9683"/>
        <dbReference type="ChEBI" id="CHEBI:30616"/>
        <dbReference type="ChEBI" id="CHEBI:33019"/>
        <dbReference type="ChEBI" id="CHEBI:57305"/>
        <dbReference type="ChEBI" id="CHEBI:78442"/>
        <dbReference type="ChEBI" id="CHEBI:78522"/>
        <dbReference type="ChEBI" id="CHEBI:456215"/>
        <dbReference type="EC" id="6.1.1.14"/>
    </reaction>
</comment>
<name>A0A1M5FH65_9GAMM</name>
<dbReference type="Gene3D" id="3.30.930.10">
    <property type="entry name" value="Bira Bifunctional Protein, Domain 2"/>
    <property type="match status" value="1"/>
</dbReference>
<dbReference type="SUPFAM" id="SSF55681">
    <property type="entry name" value="Class II aaRS and biotin synthetases"/>
    <property type="match status" value="1"/>
</dbReference>
<keyword evidence="5 8" id="KW-0067">ATP-binding</keyword>
<evidence type="ECO:0000256" key="1">
    <source>
        <dbReference type="ARBA" id="ARBA00008226"/>
    </source>
</evidence>
<feature type="binding site" evidence="8">
    <location>
        <begin position="178"/>
        <end position="180"/>
    </location>
    <ligand>
        <name>ATP</name>
        <dbReference type="ChEBI" id="CHEBI:30616"/>
    </ligand>
</feature>
<dbReference type="GO" id="GO:0004820">
    <property type="term" value="F:glycine-tRNA ligase activity"/>
    <property type="evidence" value="ECO:0007669"/>
    <property type="project" value="UniProtKB-UniRule"/>
</dbReference>
<dbReference type="InterPro" id="IPR006195">
    <property type="entry name" value="aa-tRNA-synth_II"/>
</dbReference>
<keyword evidence="11" id="KW-1185">Reference proteome</keyword>
<dbReference type="OrthoDB" id="9760853at2"/>
<dbReference type="InterPro" id="IPR022961">
    <property type="entry name" value="Gly_tRNA_ligase_bac"/>
</dbReference>
<keyword evidence="3 8" id="KW-0436">Ligase</keyword>
<feature type="domain" description="Aminoacyl-transfer RNA synthetases class-II family profile" evidence="9">
    <location>
        <begin position="7"/>
        <end position="352"/>
    </location>
</feature>
<proteinExistence type="inferred from homology"/>
<dbReference type="InterPro" id="IPR033731">
    <property type="entry name" value="GlyRS-like_core"/>
</dbReference>
<feature type="binding site" evidence="8">
    <location>
        <begin position="193"/>
        <end position="197"/>
    </location>
    <ligand>
        <name>substrate</name>
    </ligand>
</feature>
<dbReference type="EMBL" id="FQVF01000013">
    <property type="protein sequence ID" value="SHF90835.1"/>
    <property type="molecule type" value="Genomic_DNA"/>
</dbReference>
<evidence type="ECO:0000256" key="2">
    <source>
        <dbReference type="ARBA" id="ARBA00022490"/>
    </source>
</evidence>
<keyword evidence="4 8" id="KW-0547">Nucleotide-binding</keyword>
<protein>
    <recommendedName>
        <fullName evidence="8">Glycine--tRNA ligase</fullName>
        <ecNumber evidence="8">6.1.1.14</ecNumber>
    </recommendedName>
    <alternativeName>
        <fullName evidence="8">Glycyl-tRNA synthetase</fullName>
        <shortName evidence="8">GlyRS</shortName>
    </alternativeName>
</protein>
<keyword evidence="7 8" id="KW-0030">Aminoacyl-tRNA synthetase</keyword>
<evidence type="ECO:0000256" key="7">
    <source>
        <dbReference type="ARBA" id="ARBA00023146"/>
    </source>
</evidence>
<feature type="binding site" evidence="8">
    <location>
        <begin position="188"/>
        <end position="193"/>
    </location>
    <ligand>
        <name>ATP</name>
        <dbReference type="ChEBI" id="CHEBI:30616"/>
    </ligand>
</feature>
<evidence type="ECO:0000313" key="10">
    <source>
        <dbReference type="EMBL" id="SHF90835.1"/>
    </source>
</evidence>
<feature type="binding site" evidence="8">
    <location>
        <begin position="321"/>
        <end position="324"/>
    </location>
    <ligand>
        <name>ATP</name>
        <dbReference type="ChEBI" id="CHEBI:30616"/>
    </ligand>
</feature>
<feature type="binding site" evidence="8">
    <location>
        <begin position="317"/>
        <end position="321"/>
    </location>
    <ligand>
        <name>substrate</name>
    </ligand>
</feature>
<dbReference type="Pfam" id="PF03129">
    <property type="entry name" value="HGTP_anticodon"/>
    <property type="match status" value="1"/>
</dbReference>
<evidence type="ECO:0000256" key="6">
    <source>
        <dbReference type="ARBA" id="ARBA00022917"/>
    </source>
</evidence>
<dbReference type="Pfam" id="PF00587">
    <property type="entry name" value="tRNA-synt_2b"/>
    <property type="match status" value="1"/>
</dbReference>